<keyword evidence="10" id="KW-0813">Transport</keyword>
<keyword evidence="5 10" id="KW-0472">Membrane</keyword>
<feature type="binding site" evidence="10">
    <location>
        <position position="166"/>
    </location>
    <ligand>
        <name>Na(+)</name>
        <dbReference type="ChEBI" id="CHEBI:29101"/>
        <note>structural</note>
    </ligand>
</feature>
<evidence type="ECO:0000256" key="1">
    <source>
        <dbReference type="ARBA" id="ARBA00004651"/>
    </source>
</evidence>
<reference evidence="11 12" key="1">
    <citation type="submission" date="2020-02" db="EMBL/GenBank/DDBJ databases">
        <title>Characterization of phylogenetic diversity of novel bifidobacterial species isolated in Czech ZOOs.</title>
        <authorList>
            <person name="Lugli G.A."/>
            <person name="Vera N.B."/>
            <person name="Ventura M."/>
        </authorList>
    </citation>
    <scope>NUCLEOTIDE SEQUENCE [LARGE SCALE GENOMIC DNA]</scope>
    <source>
        <strain evidence="11 12">DSM 109963</strain>
    </source>
</reference>
<feature type="transmembrane region" description="Helical" evidence="10">
    <location>
        <begin position="80"/>
        <end position="99"/>
    </location>
</feature>
<dbReference type="Pfam" id="PF02537">
    <property type="entry name" value="CRCB"/>
    <property type="match status" value="1"/>
</dbReference>
<gene>
    <name evidence="10" type="primary">fluC</name>
    <name evidence="10" type="synonym">crcB</name>
    <name evidence="11" type="ORF">G1C94_0439</name>
</gene>
<evidence type="ECO:0000256" key="8">
    <source>
        <dbReference type="ARBA" id="ARBA00035585"/>
    </source>
</evidence>
<comment type="activity regulation">
    <text evidence="10">Na(+) is not transported, but it plays an essential structural role and its presence is essential for fluoride channel function.</text>
</comment>
<evidence type="ECO:0000256" key="9">
    <source>
        <dbReference type="ARBA" id="ARBA00049940"/>
    </source>
</evidence>
<dbReference type="Proteomes" id="UP000553756">
    <property type="component" value="Unassembled WGS sequence"/>
</dbReference>
<keyword evidence="2 10" id="KW-1003">Cell membrane</keyword>
<protein>
    <recommendedName>
        <fullName evidence="10">Fluoride-specific ion channel FluC</fullName>
    </recommendedName>
</protein>
<evidence type="ECO:0000313" key="12">
    <source>
        <dbReference type="Proteomes" id="UP000553756"/>
    </source>
</evidence>
<keyword evidence="10" id="KW-0406">Ion transport</keyword>
<keyword evidence="6 10" id="KW-0407">Ion channel</keyword>
<organism evidence="11 12">
    <name type="scientific">Bifidobacterium panos</name>
    <dbReference type="NCBI Taxonomy" id="2675321"/>
    <lineage>
        <taxon>Bacteria</taxon>
        <taxon>Bacillati</taxon>
        <taxon>Actinomycetota</taxon>
        <taxon>Actinomycetes</taxon>
        <taxon>Bifidobacteriales</taxon>
        <taxon>Bifidobacteriaceae</taxon>
        <taxon>Bifidobacterium</taxon>
    </lineage>
</organism>
<keyword evidence="3 10" id="KW-0812">Transmembrane</keyword>
<keyword evidence="12" id="KW-1185">Reference proteome</keyword>
<proteinExistence type="inferred from homology"/>
<feature type="transmembrane region" description="Helical" evidence="10">
    <location>
        <begin position="152"/>
        <end position="171"/>
    </location>
</feature>
<dbReference type="InterPro" id="IPR003691">
    <property type="entry name" value="FluC"/>
</dbReference>
<dbReference type="PANTHER" id="PTHR28259:SF1">
    <property type="entry name" value="FLUORIDE EXPORT PROTEIN 1-RELATED"/>
    <property type="match status" value="1"/>
</dbReference>
<feature type="transmembrane region" description="Helical" evidence="10">
    <location>
        <begin position="183"/>
        <end position="209"/>
    </location>
</feature>
<evidence type="ECO:0000256" key="6">
    <source>
        <dbReference type="ARBA" id="ARBA00023303"/>
    </source>
</evidence>
<evidence type="ECO:0000256" key="7">
    <source>
        <dbReference type="ARBA" id="ARBA00035120"/>
    </source>
</evidence>
<evidence type="ECO:0000256" key="2">
    <source>
        <dbReference type="ARBA" id="ARBA00022475"/>
    </source>
</evidence>
<evidence type="ECO:0000313" key="11">
    <source>
        <dbReference type="EMBL" id="NMN01818.1"/>
    </source>
</evidence>
<name>A0ABX1SVF8_9BIFI</name>
<comment type="similarity">
    <text evidence="7 10">Belongs to the fluoride channel Fluc/FEX (TC 1.A.43) family.</text>
</comment>
<feature type="binding site" evidence="10">
    <location>
        <position position="163"/>
    </location>
    <ligand>
        <name>Na(+)</name>
        <dbReference type="ChEBI" id="CHEBI:29101"/>
        <note>structural</note>
    </ligand>
</feature>
<sequence>MNTTEQFPQTPVAAPLTDVAQADIAEPAPSTQEMSVAHAKLYAQPTPHPTGAAAVEQPPQIPLAPIKRVRAQFNPLADGMLYLVVFLGGCLGTAMRYGMTQLFPQQQPASQGMLSAFHTATFCSNMIACFIFAALTEYVSQASWIRKRTRQLTSRGVGMGMCGGFSTLSAMVIEELTAIRGGQIASCICYTLASFICGLLVAAVGVRFASALALRHMSRVIGAAEAASRMEAAVQGGNVGAPSVDVSHAAGGSATSGIPTMPSVSAVPDISAMTGTAGISVISSASVLPDVSGESSGISSDVSNTFGALSAARAESSASQTGNDGQSFAEASATRMPGAGVVELPAFEPTPVTDEIPLVGDLSTGEAVEVQAVGSEGVEPRGAALKTREEMPL</sequence>
<dbReference type="HAMAP" id="MF_00454">
    <property type="entry name" value="FluC"/>
    <property type="match status" value="1"/>
</dbReference>
<comment type="caution">
    <text evidence="11">The sequence shown here is derived from an EMBL/GenBank/DDBJ whole genome shotgun (WGS) entry which is preliminary data.</text>
</comment>
<feature type="transmembrane region" description="Helical" evidence="10">
    <location>
        <begin position="119"/>
        <end position="140"/>
    </location>
</feature>
<dbReference type="PANTHER" id="PTHR28259">
    <property type="entry name" value="FLUORIDE EXPORT PROTEIN 1-RELATED"/>
    <property type="match status" value="1"/>
</dbReference>
<evidence type="ECO:0000256" key="5">
    <source>
        <dbReference type="ARBA" id="ARBA00023136"/>
    </source>
</evidence>
<evidence type="ECO:0000256" key="10">
    <source>
        <dbReference type="HAMAP-Rule" id="MF_00454"/>
    </source>
</evidence>
<comment type="subcellular location">
    <subcellularLocation>
        <location evidence="1 10">Cell membrane</location>
        <topology evidence="1 10">Multi-pass membrane protein</topology>
    </subcellularLocation>
</comment>
<keyword evidence="10" id="KW-0915">Sodium</keyword>
<comment type="catalytic activity">
    <reaction evidence="8">
        <text>fluoride(in) = fluoride(out)</text>
        <dbReference type="Rhea" id="RHEA:76159"/>
        <dbReference type="ChEBI" id="CHEBI:17051"/>
    </reaction>
    <physiologicalReaction direction="left-to-right" evidence="8">
        <dbReference type="Rhea" id="RHEA:76160"/>
    </physiologicalReaction>
</comment>
<keyword evidence="4 10" id="KW-1133">Transmembrane helix</keyword>
<dbReference type="RefSeq" id="WP_172144286.1">
    <property type="nucleotide sequence ID" value="NZ_JAAIIJ010000004.1"/>
</dbReference>
<evidence type="ECO:0000256" key="3">
    <source>
        <dbReference type="ARBA" id="ARBA00022692"/>
    </source>
</evidence>
<dbReference type="EMBL" id="JAAIIJ010000004">
    <property type="protein sequence ID" value="NMN01818.1"/>
    <property type="molecule type" value="Genomic_DNA"/>
</dbReference>
<comment type="function">
    <text evidence="9 10">Fluoride-specific ion channel. Important for reducing fluoride concentration in the cell, thus reducing its toxicity.</text>
</comment>
<accession>A0ABX1SVF8</accession>
<keyword evidence="10" id="KW-0479">Metal-binding</keyword>
<evidence type="ECO:0000256" key="4">
    <source>
        <dbReference type="ARBA" id="ARBA00022989"/>
    </source>
</evidence>